<dbReference type="InterPro" id="IPR010982">
    <property type="entry name" value="Lambda_DNA-bd_dom_sf"/>
</dbReference>
<dbReference type="EMBL" id="CCDI010000004">
    <property type="protein sequence ID" value="CDQ24981.1"/>
    <property type="molecule type" value="Genomic_DNA"/>
</dbReference>
<keyword evidence="7" id="KW-1185">Reference proteome</keyword>
<dbReference type="Proteomes" id="UP000028868">
    <property type="component" value="Unassembled WGS sequence"/>
</dbReference>
<dbReference type="InterPro" id="IPR001387">
    <property type="entry name" value="Cro/C1-type_HTH"/>
</dbReference>
<dbReference type="CDD" id="cd00093">
    <property type="entry name" value="HTH_XRE"/>
    <property type="match status" value="1"/>
</dbReference>
<dbReference type="SMART" id="SM00530">
    <property type="entry name" value="HTH_XRE"/>
    <property type="match status" value="1"/>
</dbReference>
<comment type="caution">
    <text evidence="6">The sequence shown here is derived from an EMBL/GenBank/DDBJ whole genome shotgun (WGS) entry which is preliminary data.</text>
</comment>
<evidence type="ECO:0000256" key="1">
    <source>
        <dbReference type="ARBA" id="ARBA00004127"/>
    </source>
</evidence>
<reference evidence="7" key="1">
    <citation type="submission" date="2014-03" db="EMBL/GenBank/DDBJ databases">
        <authorList>
            <person name="Urmite Genomes U."/>
        </authorList>
    </citation>
    <scope>NUCLEOTIDE SEQUENCE [LARGE SCALE GENOMIC DNA]</scope>
    <source>
        <strain evidence="7">HD-03</strain>
    </source>
</reference>
<dbReference type="InterPro" id="IPR010652">
    <property type="entry name" value="DUF1232"/>
</dbReference>
<dbReference type="SUPFAM" id="SSF47413">
    <property type="entry name" value="lambda repressor-like DNA-binding domains"/>
    <property type="match status" value="1"/>
</dbReference>
<accession>A0A024P8C3</accession>
<proteinExistence type="predicted"/>
<feature type="domain" description="HTH cro/C1-type" evidence="5">
    <location>
        <begin position="9"/>
        <end position="63"/>
    </location>
</feature>
<dbReference type="PROSITE" id="PS50943">
    <property type="entry name" value="HTH_CROC1"/>
    <property type="match status" value="1"/>
</dbReference>
<keyword evidence="3" id="KW-1133">Transmembrane helix</keyword>
<organism evidence="6 7">
    <name type="scientific">Halobacillus karajensis</name>
    <dbReference type="NCBI Taxonomy" id="195088"/>
    <lineage>
        <taxon>Bacteria</taxon>
        <taxon>Bacillati</taxon>
        <taxon>Bacillota</taxon>
        <taxon>Bacilli</taxon>
        <taxon>Bacillales</taxon>
        <taxon>Bacillaceae</taxon>
        <taxon>Halobacillus</taxon>
    </lineage>
</organism>
<dbReference type="AlphaFoldDB" id="A0A024P8C3"/>
<dbReference type="Pfam" id="PF01381">
    <property type="entry name" value="HTH_3"/>
    <property type="match status" value="1"/>
</dbReference>
<comment type="subcellular location">
    <subcellularLocation>
        <location evidence="1">Endomembrane system</location>
        <topology evidence="1">Multi-pass membrane protein</topology>
    </subcellularLocation>
</comment>
<dbReference type="Gene3D" id="1.10.260.40">
    <property type="entry name" value="lambda repressor-like DNA-binding domains"/>
    <property type="match status" value="1"/>
</dbReference>
<evidence type="ECO:0000256" key="2">
    <source>
        <dbReference type="ARBA" id="ARBA00022692"/>
    </source>
</evidence>
<name>A0A024P8C3_9BACI</name>
<protein>
    <recommendedName>
        <fullName evidence="5">HTH cro/C1-type domain-containing protein</fullName>
    </recommendedName>
</protein>
<dbReference type="GO" id="GO:0012505">
    <property type="term" value="C:endomembrane system"/>
    <property type="evidence" value="ECO:0007669"/>
    <property type="project" value="UniProtKB-SubCell"/>
</dbReference>
<evidence type="ECO:0000256" key="4">
    <source>
        <dbReference type="ARBA" id="ARBA00023136"/>
    </source>
</evidence>
<dbReference type="GO" id="GO:0003677">
    <property type="term" value="F:DNA binding"/>
    <property type="evidence" value="ECO:0007669"/>
    <property type="project" value="InterPro"/>
</dbReference>
<reference evidence="6 7" key="2">
    <citation type="submission" date="2014-05" db="EMBL/GenBank/DDBJ databases">
        <title>Draft genome sequence of Halobacillus karajensis HK-03.</title>
        <authorList>
            <person name="Khelaifia S."/>
            <person name="Croce O."/>
            <person name="Lagier J.C."/>
            <person name="Raoult D."/>
        </authorList>
    </citation>
    <scope>NUCLEOTIDE SEQUENCE [LARGE SCALE GENOMIC DNA]</scope>
    <source>
        <strain evidence="6 7">HD-03</strain>
    </source>
</reference>
<evidence type="ECO:0000313" key="6">
    <source>
        <dbReference type="EMBL" id="CDQ24981.1"/>
    </source>
</evidence>
<evidence type="ECO:0000313" key="7">
    <source>
        <dbReference type="Proteomes" id="UP000028868"/>
    </source>
</evidence>
<sequence>MEESLGIWLKQTLKDRKLSMRKFSEQTGVDVATISKIVSGKRKANLQHLQTFSKTLNLPLKELLVRAGIEEEEKDDLLNIEQFVGGEHLSKKEVERKLSSYEKLSETDKGRRTVLENFVHKLKEVGSMGPPLTTLETMYERFKEKQGSKKELALMGSALLYFIFTVDVVPDYVFPLGYVDDAVAIQTVIHMLSVKQ</sequence>
<keyword evidence="4" id="KW-0472">Membrane</keyword>
<gene>
    <name evidence="6" type="ORF">BN983_03282</name>
</gene>
<evidence type="ECO:0000256" key="3">
    <source>
        <dbReference type="ARBA" id="ARBA00022989"/>
    </source>
</evidence>
<dbReference type="RefSeq" id="WP_035510271.1">
    <property type="nucleotide sequence ID" value="NZ_CCDH010000003.1"/>
</dbReference>
<evidence type="ECO:0000259" key="5">
    <source>
        <dbReference type="PROSITE" id="PS50943"/>
    </source>
</evidence>
<dbReference type="Pfam" id="PF06803">
    <property type="entry name" value="DUF1232"/>
    <property type="match status" value="1"/>
</dbReference>
<keyword evidence="2" id="KW-0812">Transmembrane</keyword>